<accession>A0A1H3UJ89</accession>
<feature type="domain" description="Amino acid permease/ SLC12A" evidence="10">
    <location>
        <begin position="35"/>
        <end position="467"/>
    </location>
</feature>
<dbReference type="InterPro" id="IPR004841">
    <property type="entry name" value="AA-permease/SLC12A_dom"/>
</dbReference>
<feature type="transmembrane region" description="Helical" evidence="9">
    <location>
        <begin position="219"/>
        <end position="240"/>
    </location>
</feature>
<dbReference type="GO" id="GO:0005886">
    <property type="term" value="C:plasma membrane"/>
    <property type="evidence" value="ECO:0007669"/>
    <property type="project" value="UniProtKB-SubCell"/>
</dbReference>
<dbReference type="Gene3D" id="1.20.1740.10">
    <property type="entry name" value="Amino acid/polyamine transporter I"/>
    <property type="match status" value="1"/>
</dbReference>
<keyword evidence="5 9" id="KW-0812">Transmembrane</keyword>
<dbReference type="AlphaFoldDB" id="A0A1H3UJ89"/>
<organism evidence="11 12">
    <name type="scientific">Pseudomonas salomonii</name>
    <dbReference type="NCBI Taxonomy" id="191391"/>
    <lineage>
        <taxon>Bacteria</taxon>
        <taxon>Pseudomonadati</taxon>
        <taxon>Pseudomonadota</taxon>
        <taxon>Gammaproteobacteria</taxon>
        <taxon>Pseudomonadales</taxon>
        <taxon>Pseudomonadaceae</taxon>
        <taxon>Pseudomonas</taxon>
    </lineage>
</organism>
<sequence length="489" mass="52589">MKKNNTLTSYDRSVARTDWLDSHENGYSKHLKRRHVQMMALGGAIGTGLFLGAGARLQIAGPSLAIVYLVCGVFAFFILRALGELVMHRPSSGSFVSYTREFMGEGASFVAGWMYFLVWALTGVVDITAIAIYMKYWNIFSDFPQWVFALSALGVVTVMNMAGVKWFGEMEFWFAVIKVTAISVFLVIGSFFFATGHAVGGTVPGLHLVSDNGGIFPHGLLPAIIIVQGVIFAYASIELVGTAAGETADAKSVIPKAINGVIWRIGLFYVGSVFLLVTVLPWTAYSANVSPFVTFFEALGVPGIGSAMNIVVMTAALSSLNSGLYATGRVLRSLAMGGSAPSLFKRMSSQGVPYMGILVTMGINIIGVVLNFLIPSQLFELLLNLVTLGILSTWAFIVLSQINYRRAVKRGEVAMVSFKMPGAPFTAWLTLLFLAVVLVLVGLDYPNGTYTVLSIPLVATALALGWWKVVRSRTNVAGTVDTITGHLGV</sequence>
<keyword evidence="8 9" id="KW-0472">Membrane</keyword>
<keyword evidence="4" id="KW-1003">Cell membrane</keyword>
<evidence type="ECO:0000313" key="11">
    <source>
        <dbReference type="EMBL" id="SDZ61895.1"/>
    </source>
</evidence>
<feature type="transmembrane region" description="Helical" evidence="9">
    <location>
        <begin position="65"/>
        <end position="86"/>
    </location>
</feature>
<evidence type="ECO:0000256" key="6">
    <source>
        <dbReference type="ARBA" id="ARBA00022970"/>
    </source>
</evidence>
<dbReference type="FunFam" id="1.20.1740.10:FF:000001">
    <property type="entry name" value="Amino acid permease"/>
    <property type="match status" value="1"/>
</dbReference>
<feature type="transmembrane region" description="Helical" evidence="9">
    <location>
        <begin position="179"/>
        <end position="199"/>
    </location>
</feature>
<dbReference type="EMBL" id="FNOX01000014">
    <property type="protein sequence ID" value="SDZ61895.1"/>
    <property type="molecule type" value="Genomic_DNA"/>
</dbReference>
<feature type="transmembrane region" description="Helical" evidence="9">
    <location>
        <begin position="425"/>
        <end position="443"/>
    </location>
</feature>
<proteinExistence type="inferred from homology"/>
<evidence type="ECO:0000256" key="5">
    <source>
        <dbReference type="ARBA" id="ARBA00022692"/>
    </source>
</evidence>
<keyword evidence="3" id="KW-0813">Transport</keyword>
<evidence type="ECO:0000313" key="12">
    <source>
        <dbReference type="Proteomes" id="UP000182902"/>
    </source>
</evidence>
<dbReference type="GO" id="GO:0055085">
    <property type="term" value="P:transmembrane transport"/>
    <property type="evidence" value="ECO:0007669"/>
    <property type="project" value="InterPro"/>
</dbReference>
<feature type="transmembrane region" description="Helical" evidence="9">
    <location>
        <begin position="352"/>
        <end position="375"/>
    </location>
</feature>
<evidence type="ECO:0000256" key="2">
    <source>
        <dbReference type="ARBA" id="ARBA00008583"/>
    </source>
</evidence>
<feature type="transmembrane region" description="Helical" evidence="9">
    <location>
        <begin position="261"/>
        <end position="284"/>
    </location>
</feature>
<comment type="subcellular location">
    <subcellularLocation>
        <location evidence="1">Cell membrane</location>
        <topology evidence="1">Multi-pass membrane protein</topology>
    </subcellularLocation>
</comment>
<evidence type="ECO:0000256" key="1">
    <source>
        <dbReference type="ARBA" id="ARBA00004651"/>
    </source>
</evidence>
<dbReference type="RefSeq" id="WP_083269386.1">
    <property type="nucleotide sequence ID" value="NZ_FNOX01000014.1"/>
</dbReference>
<keyword evidence="7 9" id="KW-1133">Transmembrane helix</keyword>
<feature type="transmembrane region" description="Helical" evidence="9">
    <location>
        <begin position="38"/>
        <end position="59"/>
    </location>
</feature>
<feature type="transmembrane region" description="Helical" evidence="9">
    <location>
        <begin position="381"/>
        <end position="404"/>
    </location>
</feature>
<reference evidence="11 12" key="1">
    <citation type="submission" date="2016-10" db="EMBL/GenBank/DDBJ databases">
        <authorList>
            <person name="de Groot N.N."/>
        </authorList>
    </citation>
    <scope>NUCLEOTIDE SEQUENCE [LARGE SCALE GENOMIC DNA]</scope>
    <source>
        <strain evidence="11 12">ICMP 14252</strain>
    </source>
</reference>
<comment type="similarity">
    <text evidence="2">Belongs to the amino acid-polyamine-organocation (APC) superfamily. Amino acid transporter (AAT) (TC 2.A.3.1) family.</text>
</comment>
<evidence type="ECO:0000256" key="4">
    <source>
        <dbReference type="ARBA" id="ARBA00022475"/>
    </source>
</evidence>
<dbReference type="PANTHER" id="PTHR43495:SF1">
    <property type="entry name" value="L-ASPARAGINE PERMEASE"/>
    <property type="match status" value="1"/>
</dbReference>
<dbReference type="Pfam" id="PF00324">
    <property type="entry name" value="AA_permease"/>
    <property type="match status" value="1"/>
</dbReference>
<feature type="transmembrane region" description="Helical" evidence="9">
    <location>
        <begin position="107"/>
        <end position="134"/>
    </location>
</feature>
<evidence type="ECO:0000259" key="10">
    <source>
        <dbReference type="Pfam" id="PF00324"/>
    </source>
</evidence>
<feature type="transmembrane region" description="Helical" evidence="9">
    <location>
        <begin position="449"/>
        <end position="467"/>
    </location>
</feature>
<dbReference type="GO" id="GO:0006865">
    <property type="term" value="P:amino acid transport"/>
    <property type="evidence" value="ECO:0007669"/>
    <property type="project" value="UniProtKB-KW"/>
</dbReference>
<gene>
    <name evidence="11" type="ORF">SAMN05216247_11462</name>
</gene>
<evidence type="ECO:0000256" key="7">
    <source>
        <dbReference type="ARBA" id="ARBA00022989"/>
    </source>
</evidence>
<protein>
    <submittedName>
        <fullName evidence="11">L-asparagine permease</fullName>
    </submittedName>
</protein>
<feature type="transmembrane region" description="Helical" evidence="9">
    <location>
        <begin position="304"/>
        <end position="326"/>
    </location>
</feature>
<keyword evidence="6" id="KW-0029">Amino-acid transport</keyword>
<evidence type="ECO:0000256" key="9">
    <source>
        <dbReference type="SAM" id="Phobius"/>
    </source>
</evidence>
<evidence type="ECO:0000256" key="3">
    <source>
        <dbReference type="ARBA" id="ARBA00022448"/>
    </source>
</evidence>
<feature type="transmembrane region" description="Helical" evidence="9">
    <location>
        <begin position="146"/>
        <end position="167"/>
    </location>
</feature>
<dbReference type="PANTHER" id="PTHR43495">
    <property type="entry name" value="GABA PERMEASE"/>
    <property type="match status" value="1"/>
</dbReference>
<dbReference type="InterPro" id="IPR004840">
    <property type="entry name" value="Amino_acid_permease_CS"/>
</dbReference>
<evidence type="ECO:0000256" key="8">
    <source>
        <dbReference type="ARBA" id="ARBA00023136"/>
    </source>
</evidence>
<dbReference type="PIRSF" id="PIRSF006060">
    <property type="entry name" value="AA_transporter"/>
    <property type="match status" value="1"/>
</dbReference>
<dbReference type="PROSITE" id="PS00218">
    <property type="entry name" value="AMINO_ACID_PERMEASE_1"/>
    <property type="match status" value="1"/>
</dbReference>
<dbReference type="Proteomes" id="UP000182902">
    <property type="component" value="Unassembled WGS sequence"/>
</dbReference>
<name>A0A1H3UJ89_9PSED</name>